<dbReference type="PANTHER" id="PTHR10414">
    <property type="entry name" value="ETHANOLAMINEPHOSPHOTRANSFERASE"/>
    <property type="match status" value="1"/>
</dbReference>
<evidence type="ECO:0000256" key="3">
    <source>
        <dbReference type="ARBA" id="ARBA00023136"/>
    </source>
</evidence>
<evidence type="ECO:0000256" key="1">
    <source>
        <dbReference type="ARBA" id="ARBA00004651"/>
    </source>
</evidence>
<protein>
    <submittedName>
        <fullName evidence="6">Phosphatidylglycerophosphate synthase</fullName>
    </submittedName>
</protein>
<keyword evidence="2 4" id="KW-0808">Transferase</keyword>
<gene>
    <name evidence="6" type="ORF">EubceDRAFT1_2352</name>
</gene>
<feature type="transmembrane region" description="Helical" evidence="5">
    <location>
        <begin position="249"/>
        <end position="273"/>
    </location>
</feature>
<keyword evidence="5" id="KW-1133">Transmembrane helix</keyword>
<dbReference type="SUPFAM" id="SSF103473">
    <property type="entry name" value="MFS general substrate transporter"/>
    <property type="match status" value="1"/>
</dbReference>
<dbReference type="InterPro" id="IPR011701">
    <property type="entry name" value="MFS"/>
</dbReference>
<feature type="transmembrane region" description="Helical" evidence="5">
    <location>
        <begin position="191"/>
        <end position="210"/>
    </location>
</feature>
<dbReference type="GO" id="GO:0022857">
    <property type="term" value="F:transmembrane transporter activity"/>
    <property type="evidence" value="ECO:0007669"/>
    <property type="project" value="InterPro"/>
</dbReference>
<keyword evidence="5" id="KW-0812">Transmembrane</keyword>
<reference evidence="6 7" key="2">
    <citation type="submission" date="2012-02" db="EMBL/GenBank/DDBJ databases">
        <title>Improved High-Quality Draft sequence of Eubacterium cellulosolvens 6.</title>
        <authorList>
            <consortium name="US DOE Joint Genome Institute"/>
            <person name="Lucas S."/>
            <person name="Han J."/>
            <person name="Lapidus A."/>
            <person name="Cheng J.-F."/>
            <person name="Goodwin L."/>
            <person name="Pitluck S."/>
            <person name="Peters L."/>
            <person name="Mikhailova N."/>
            <person name="Gu W."/>
            <person name="Detter J.C."/>
            <person name="Han C."/>
            <person name="Tapia R."/>
            <person name="Land M."/>
            <person name="Hauser L."/>
            <person name="Kyrpides N."/>
            <person name="Ivanova N."/>
            <person name="Pagani I."/>
            <person name="Johnson E."/>
            <person name="Mukhopadhyay B."/>
            <person name="Anderson I."/>
            <person name="Woyke T."/>
        </authorList>
    </citation>
    <scope>NUCLEOTIDE SEQUENCE [LARGE SCALE GENOMIC DNA]</scope>
    <source>
        <strain evidence="6 7">6</strain>
    </source>
</reference>
<sequence>MIAAGMFLISRSRSYHLVLNVLFVMSGVGWSCIAVNGVVVTVSGVGDDHAGRLASLYYVASSLSKILAPVISGVILEHLQYRALYTILSLFFLSAIALLVVGRRMGRIAEDSIKAGKEVVRKRFLQKIAEEKVNMNSDEKNVEVQNSTEQMVDAGSAGDPVKTVPSVLENKFADFTYKFVKYIPESVHPNTVTGIGIICGILGAFCFFLATFSRWFFIPAALGLVTHIVCDNFDGYMARNRNQKSARGAFFDFCSDVLVCTFAALFLGLSSYAHLELLQLHTDRRRGEPAYTDKASVVYPSYHPSDRAGVL</sequence>
<dbReference type="PROSITE" id="PS00379">
    <property type="entry name" value="CDP_ALCOHOL_P_TRANSF"/>
    <property type="match status" value="1"/>
</dbReference>
<feature type="transmembrane region" description="Helical" evidence="5">
    <location>
        <begin position="56"/>
        <end position="76"/>
    </location>
</feature>
<dbReference type="InterPro" id="IPR043130">
    <property type="entry name" value="CDP-OH_PTrfase_TM_dom"/>
</dbReference>
<accession>I5AWB7</accession>
<name>I5AWB7_EUBC6</name>
<dbReference type="HOGENOM" id="CLU_893554_0_0_9"/>
<dbReference type="Pfam" id="PF01066">
    <property type="entry name" value="CDP-OH_P_transf"/>
    <property type="match status" value="1"/>
</dbReference>
<evidence type="ECO:0000256" key="4">
    <source>
        <dbReference type="RuleBase" id="RU003750"/>
    </source>
</evidence>
<dbReference type="GO" id="GO:0005886">
    <property type="term" value="C:plasma membrane"/>
    <property type="evidence" value="ECO:0007669"/>
    <property type="project" value="UniProtKB-SubCell"/>
</dbReference>
<dbReference type="Proteomes" id="UP000005753">
    <property type="component" value="Chromosome"/>
</dbReference>
<comment type="similarity">
    <text evidence="4">Belongs to the CDP-alcohol phosphatidyltransferase class-I family.</text>
</comment>
<feature type="transmembrane region" description="Helical" evidence="5">
    <location>
        <begin position="17"/>
        <end position="44"/>
    </location>
</feature>
<dbReference type="PANTHER" id="PTHR10414:SF37">
    <property type="entry name" value="BB IN A BOXCAR, ISOFORM C"/>
    <property type="match status" value="1"/>
</dbReference>
<dbReference type="Gene3D" id="1.20.1250.20">
    <property type="entry name" value="MFS general substrate transporter like domains"/>
    <property type="match status" value="1"/>
</dbReference>
<dbReference type="InterPro" id="IPR000462">
    <property type="entry name" value="CDP-OH_P_trans"/>
</dbReference>
<feature type="transmembrane region" description="Helical" evidence="5">
    <location>
        <begin position="82"/>
        <end position="101"/>
    </location>
</feature>
<proteinExistence type="inferred from homology"/>
<keyword evidence="7" id="KW-1185">Reference proteome</keyword>
<dbReference type="InterPro" id="IPR048254">
    <property type="entry name" value="CDP_ALCOHOL_P_TRANSF_CS"/>
</dbReference>
<dbReference type="OrthoDB" id="9790577at2"/>
<evidence type="ECO:0000313" key="6">
    <source>
        <dbReference type="EMBL" id="EIM58090.1"/>
    </source>
</evidence>
<dbReference type="GO" id="GO:0016780">
    <property type="term" value="F:phosphotransferase activity, for other substituted phosphate groups"/>
    <property type="evidence" value="ECO:0007669"/>
    <property type="project" value="InterPro"/>
</dbReference>
<dbReference type="STRING" id="633697.EubceDRAFT1_2352"/>
<dbReference type="InterPro" id="IPR014472">
    <property type="entry name" value="CHOPT"/>
</dbReference>
<dbReference type="eggNOG" id="COG0558">
    <property type="taxonomic scope" value="Bacteria"/>
</dbReference>
<keyword evidence="3 5" id="KW-0472">Membrane</keyword>
<evidence type="ECO:0000256" key="5">
    <source>
        <dbReference type="SAM" id="Phobius"/>
    </source>
</evidence>
<dbReference type="Gene3D" id="1.20.120.1760">
    <property type="match status" value="1"/>
</dbReference>
<dbReference type="AlphaFoldDB" id="I5AWB7"/>
<dbReference type="GO" id="GO:0008654">
    <property type="term" value="P:phospholipid biosynthetic process"/>
    <property type="evidence" value="ECO:0007669"/>
    <property type="project" value="InterPro"/>
</dbReference>
<dbReference type="Pfam" id="PF07690">
    <property type="entry name" value="MFS_1"/>
    <property type="match status" value="1"/>
</dbReference>
<feature type="transmembrane region" description="Helical" evidence="5">
    <location>
        <begin position="216"/>
        <end position="237"/>
    </location>
</feature>
<evidence type="ECO:0000313" key="7">
    <source>
        <dbReference type="Proteomes" id="UP000005753"/>
    </source>
</evidence>
<comment type="subcellular location">
    <subcellularLocation>
        <location evidence="1">Cell membrane</location>
        <topology evidence="1">Multi-pass membrane protein</topology>
    </subcellularLocation>
</comment>
<dbReference type="InterPro" id="IPR036259">
    <property type="entry name" value="MFS_trans_sf"/>
</dbReference>
<reference evidence="6 7" key="1">
    <citation type="submission" date="2010-08" db="EMBL/GenBank/DDBJ databases">
        <authorList>
            <consortium name="US DOE Joint Genome Institute (JGI-PGF)"/>
            <person name="Lucas S."/>
            <person name="Copeland A."/>
            <person name="Lapidus A."/>
            <person name="Cheng J.-F."/>
            <person name="Bruce D."/>
            <person name="Goodwin L."/>
            <person name="Pitluck S."/>
            <person name="Land M.L."/>
            <person name="Hauser L."/>
            <person name="Chang Y.-J."/>
            <person name="Anderson I.J."/>
            <person name="Johnson E."/>
            <person name="Mulhopadhyay B."/>
            <person name="Kyrpides N."/>
            <person name="Woyke T.J."/>
        </authorList>
    </citation>
    <scope>NUCLEOTIDE SEQUENCE [LARGE SCALE GENOMIC DNA]</scope>
    <source>
        <strain evidence="6 7">6</strain>
    </source>
</reference>
<organism evidence="6 7">
    <name type="scientific">Eubacterium cellulosolvens (strain ATCC 43171 / JCM 9499 / 6)</name>
    <name type="common">Cillobacterium cellulosolvens</name>
    <dbReference type="NCBI Taxonomy" id="633697"/>
    <lineage>
        <taxon>Bacteria</taxon>
        <taxon>Bacillati</taxon>
        <taxon>Bacillota</taxon>
        <taxon>Clostridia</taxon>
        <taxon>Eubacteriales</taxon>
        <taxon>Eubacteriaceae</taxon>
        <taxon>Eubacterium</taxon>
    </lineage>
</organism>
<evidence type="ECO:0000256" key="2">
    <source>
        <dbReference type="ARBA" id="ARBA00022679"/>
    </source>
</evidence>
<dbReference type="EMBL" id="CM001487">
    <property type="protein sequence ID" value="EIM58090.1"/>
    <property type="molecule type" value="Genomic_DNA"/>
</dbReference>